<dbReference type="Gene3D" id="3.90.70.10">
    <property type="entry name" value="Cysteine proteinases"/>
    <property type="match status" value="1"/>
</dbReference>
<evidence type="ECO:0000259" key="3">
    <source>
        <dbReference type="SMART" id="SM00645"/>
    </source>
</evidence>
<organism evidence="5 6">
    <name type="scientific">Eragrostis curvula</name>
    <name type="common">weeping love grass</name>
    <dbReference type="NCBI Taxonomy" id="38414"/>
    <lineage>
        <taxon>Eukaryota</taxon>
        <taxon>Viridiplantae</taxon>
        <taxon>Streptophyta</taxon>
        <taxon>Embryophyta</taxon>
        <taxon>Tracheophyta</taxon>
        <taxon>Spermatophyta</taxon>
        <taxon>Magnoliopsida</taxon>
        <taxon>Liliopsida</taxon>
        <taxon>Poales</taxon>
        <taxon>Poaceae</taxon>
        <taxon>PACMAD clade</taxon>
        <taxon>Chloridoideae</taxon>
        <taxon>Eragrostideae</taxon>
        <taxon>Eragrostidinae</taxon>
        <taxon>Eragrostis</taxon>
    </lineage>
</organism>
<dbReference type="PANTHER" id="PTHR12411">
    <property type="entry name" value="CYSTEINE PROTEASE FAMILY C1-RELATED"/>
    <property type="match status" value="1"/>
</dbReference>
<dbReference type="SUPFAM" id="SSF54001">
    <property type="entry name" value="Cysteine proteinases"/>
    <property type="match status" value="1"/>
</dbReference>
<reference evidence="5 6" key="1">
    <citation type="journal article" date="2019" name="Sci. Rep.">
        <title>A high-quality genome of Eragrostis curvula grass provides insights into Poaceae evolution and supports new strategies to enhance forage quality.</title>
        <authorList>
            <person name="Carballo J."/>
            <person name="Santos B.A.C.M."/>
            <person name="Zappacosta D."/>
            <person name="Garbus I."/>
            <person name="Selva J.P."/>
            <person name="Gallo C.A."/>
            <person name="Diaz A."/>
            <person name="Albertini E."/>
            <person name="Caccamo M."/>
            <person name="Echenique V."/>
        </authorList>
    </citation>
    <scope>NUCLEOTIDE SEQUENCE [LARGE SCALE GENOMIC DNA]</scope>
    <source>
        <strain evidence="6">cv. Victoria</strain>
        <tissue evidence="5">Leaf</tissue>
    </source>
</reference>
<dbReference type="AlphaFoldDB" id="A0A5J9TYK7"/>
<dbReference type="GO" id="GO:0006508">
    <property type="term" value="P:proteolysis"/>
    <property type="evidence" value="ECO:0007669"/>
    <property type="project" value="InterPro"/>
</dbReference>
<dbReference type="SMART" id="SM00645">
    <property type="entry name" value="Pept_C1"/>
    <property type="match status" value="1"/>
</dbReference>
<dbReference type="SMART" id="SM00848">
    <property type="entry name" value="Inhibitor_I29"/>
    <property type="match status" value="1"/>
</dbReference>
<dbReference type="Pfam" id="PF00112">
    <property type="entry name" value="Peptidase_C1"/>
    <property type="match status" value="1"/>
</dbReference>
<dbReference type="InterPro" id="IPR039417">
    <property type="entry name" value="Peptidase_C1A_papain-like"/>
</dbReference>
<dbReference type="InterPro" id="IPR038765">
    <property type="entry name" value="Papain-like_cys_pep_sf"/>
</dbReference>
<feature type="domain" description="Cathepsin propeptide inhibitor" evidence="4">
    <location>
        <begin position="1"/>
        <end position="40"/>
    </location>
</feature>
<proteinExistence type="inferred from homology"/>
<comment type="caution">
    <text evidence="5">The sequence shown here is derived from an EMBL/GenBank/DDBJ whole genome shotgun (WGS) entry which is preliminary data.</text>
</comment>
<evidence type="ECO:0000313" key="6">
    <source>
        <dbReference type="Proteomes" id="UP000324897"/>
    </source>
</evidence>
<evidence type="ECO:0008006" key="7">
    <source>
        <dbReference type="Google" id="ProtNLM"/>
    </source>
</evidence>
<dbReference type="EMBL" id="RWGY01000031">
    <property type="protein sequence ID" value="TVU16469.1"/>
    <property type="molecule type" value="Genomic_DNA"/>
</dbReference>
<name>A0A5J9TYK7_9POAL</name>
<keyword evidence="6" id="KW-1185">Reference proteome</keyword>
<keyword evidence="2" id="KW-1015">Disulfide bond</keyword>
<dbReference type="CDD" id="cd02248">
    <property type="entry name" value="Peptidase_C1A"/>
    <property type="match status" value="1"/>
</dbReference>
<comment type="similarity">
    <text evidence="1">Belongs to the peptidase C1 family.</text>
</comment>
<dbReference type="GO" id="GO:0008234">
    <property type="term" value="F:cysteine-type peptidase activity"/>
    <property type="evidence" value="ECO:0007669"/>
    <property type="project" value="InterPro"/>
</dbReference>
<dbReference type="InterPro" id="IPR013201">
    <property type="entry name" value="Prot_inhib_I29"/>
</dbReference>
<evidence type="ECO:0000313" key="5">
    <source>
        <dbReference type="EMBL" id="TVU16469.1"/>
    </source>
</evidence>
<dbReference type="Gramene" id="TVU16469">
    <property type="protein sequence ID" value="TVU16469"/>
    <property type="gene ID" value="EJB05_40037"/>
</dbReference>
<feature type="non-terminal residue" evidence="5">
    <location>
        <position position="1"/>
    </location>
</feature>
<accession>A0A5J9TYK7</accession>
<dbReference type="Pfam" id="PF08246">
    <property type="entry name" value="Inhibitor_I29"/>
    <property type="match status" value="1"/>
</dbReference>
<dbReference type="Proteomes" id="UP000324897">
    <property type="component" value="Unassembled WGS sequence"/>
</dbReference>
<protein>
    <recommendedName>
        <fullName evidence="7">Peptidase C1A papain C-terminal domain-containing protein</fullName>
    </recommendedName>
</protein>
<evidence type="ECO:0000256" key="2">
    <source>
        <dbReference type="ARBA" id="ARBA00023157"/>
    </source>
</evidence>
<sequence>MRRFAVYKRNVEYIEATNRDGRLGYELGENEFTDLTAEEFAARYTEAAAHDHVEDNNAMVITTRAGDVHMMAANGVDGSTVADAVPRSVDWRTKGVVTPAKNQMGCGGAGWAFAAVATVESLWSIKQGTTFTLSEQEILDCVPQSRGCEGGDPAAAFEWISHGAIANESTYPYKGAKSDHCDTEKADHPVAVITGFDNVPRRDEAALAAQVALQPVAVAIDARGENMQHYKSGVYTGPCSWKANHHVALVGYGETQDGVKYWIAMNSWGQTWGDKGFFLMRRGADYIHGLCGVDVNPLYPFV</sequence>
<feature type="domain" description="Peptidase C1A papain C-terminal" evidence="3">
    <location>
        <begin position="85"/>
        <end position="301"/>
    </location>
</feature>
<gene>
    <name evidence="5" type="ORF">EJB05_40037</name>
</gene>
<dbReference type="InterPro" id="IPR013128">
    <property type="entry name" value="Peptidase_C1A"/>
</dbReference>
<dbReference type="OrthoDB" id="190265at2759"/>
<evidence type="ECO:0000256" key="1">
    <source>
        <dbReference type="ARBA" id="ARBA00008455"/>
    </source>
</evidence>
<evidence type="ECO:0000259" key="4">
    <source>
        <dbReference type="SMART" id="SM00848"/>
    </source>
</evidence>
<dbReference type="InterPro" id="IPR000668">
    <property type="entry name" value="Peptidase_C1A_C"/>
</dbReference>